<feature type="transmembrane region" description="Helical" evidence="5">
    <location>
        <begin position="20"/>
        <end position="40"/>
    </location>
</feature>
<evidence type="ECO:0000256" key="5">
    <source>
        <dbReference type="SAM" id="Phobius"/>
    </source>
</evidence>
<keyword evidence="4 5" id="KW-0472">Membrane</keyword>
<dbReference type="AlphaFoldDB" id="A0A0G1NR37"/>
<dbReference type="PANTHER" id="PTHR30371:SF0">
    <property type="entry name" value="SEC-INDEPENDENT PROTEIN TRANSLOCASE PROTEIN TATC, CHLOROPLASTIC-RELATED"/>
    <property type="match status" value="1"/>
</dbReference>
<gene>
    <name evidence="6" type="ORF">UX34_C0019G0003</name>
</gene>
<dbReference type="Pfam" id="PF00902">
    <property type="entry name" value="TatC"/>
    <property type="match status" value="1"/>
</dbReference>
<feature type="transmembrane region" description="Helical" evidence="5">
    <location>
        <begin position="217"/>
        <end position="238"/>
    </location>
</feature>
<feature type="transmembrane region" description="Helical" evidence="5">
    <location>
        <begin position="68"/>
        <end position="95"/>
    </location>
</feature>
<reference evidence="6 7" key="1">
    <citation type="journal article" date="2015" name="Nature">
        <title>rRNA introns, odd ribosomes, and small enigmatic genomes across a large radiation of phyla.</title>
        <authorList>
            <person name="Brown C.T."/>
            <person name="Hug L.A."/>
            <person name="Thomas B.C."/>
            <person name="Sharon I."/>
            <person name="Castelle C.J."/>
            <person name="Singh A."/>
            <person name="Wilkins M.J."/>
            <person name="Williams K.H."/>
            <person name="Banfield J.F."/>
        </authorList>
    </citation>
    <scope>NUCLEOTIDE SEQUENCE [LARGE SCALE GENOMIC DNA]</scope>
</reference>
<dbReference type="EMBL" id="LCLV01000019">
    <property type="protein sequence ID" value="KKU22891.1"/>
    <property type="molecule type" value="Genomic_DNA"/>
</dbReference>
<proteinExistence type="predicted"/>
<dbReference type="PRINTS" id="PR01840">
    <property type="entry name" value="TATCFAMILY"/>
</dbReference>
<dbReference type="InterPro" id="IPR002033">
    <property type="entry name" value="TatC"/>
</dbReference>
<dbReference type="GO" id="GO:0065002">
    <property type="term" value="P:intracellular protein transmembrane transport"/>
    <property type="evidence" value="ECO:0007669"/>
    <property type="project" value="TreeGrafter"/>
</dbReference>
<feature type="transmembrane region" description="Helical" evidence="5">
    <location>
        <begin position="107"/>
        <end position="138"/>
    </location>
</feature>
<evidence type="ECO:0000313" key="7">
    <source>
        <dbReference type="Proteomes" id="UP000034643"/>
    </source>
</evidence>
<evidence type="ECO:0000313" key="6">
    <source>
        <dbReference type="EMBL" id="KKU22891.1"/>
    </source>
</evidence>
<feature type="transmembrane region" description="Helical" evidence="5">
    <location>
        <begin position="158"/>
        <end position="183"/>
    </location>
</feature>
<accession>A0A0G1NR37</accession>
<comment type="caution">
    <text evidence="6">The sequence shown here is derived from an EMBL/GenBank/DDBJ whole genome shotgun (WGS) entry which is preliminary data.</text>
</comment>
<comment type="subcellular location">
    <subcellularLocation>
        <location evidence="1">Membrane</location>
        <topology evidence="1">Multi-pass membrane protein</topology>
    </subcellularLocation>
</comment>
<keyword evidence="2 5" id="KW-0812">Transmembrane</keyword>
<evidence type="ECO:0000256" key="3">
    <source>
        <dbReference type="ARBA" id="ARBA00022989"/>
    </source>
</evidence>
<protein>
    <submittedName>
        <fullName evidence="6">Twin arginine-targeting protein translocase TatC</fullName>
    </submittedName>
</protein>
<name>A0A0G1NR37_9BACT</name>
<feature type="transmembrane region" description="Helical" evidence="5">
    <location>
        <begin position="45"/>
        <end position="62"/>
    </location>
</feature>
<dbReference type="GO" id="GO:0033281">
    <property type="term" value="C:TAT protein transport complex"/>
    <property type="evidence" value="ECO:0007669"/>
    <property type="project" value="TreeGrafter"/>
</dbReference>
<evidence type="ECO:0000256" key="1">
    <source>
        <dbReference type="ARBA" id="ARBA00004141"/>
    </source>
</evidence>
<dbReference type="Proteomes" id="UP000034643">
    <property type="component" value="Unassembled WGS sequence"/>
</dbReference>
<dbReference type="GO" id="GO:0043953">
    <property type="term" value="P:protein transport by the Tat complex"/>
    <property type="evidence" value="ECO:0007669"/>
    <property type="project" value="TreeGrafter"/>
</dbReference>
<organism evidence="6 7">
    <name type="scientific">Candidatus Woesebacteria bacterium GW2011_GWF1_46_13</name>
    <dbReference type="NCBI Taxonomy" id="1618602"/>
    <lineage>
        <taxon>Bacteria</taxon>
        <taxon>Candidatus Woeseibacteriota</taxon>
    </lineage>
</organism>
<dbReference type="GO" id="GO:0009977">
    <property type="term" value="F:proton motive force dependent protein transmembrane transporter activity"/>
    <property type="evidence" value="ECO:0007669"/>
    <property type="project" value="TreeGrafter"/>
</dbReference>
<dbReference type="PANTHER" id="PTHR30371">
    <property type="entry name" value="SEC-INDEPENDENT PROTEIN TRANSLOCASE PROTEIN TATC"/>
    <property type="match status" value="1"/>
</dbReference>
<evidence type="ECO:0000256" key="2">
    <source>
        <dbReference type="ARBA" id="ARBA00022692"/>
    </source>
</evidence>
<evidence type="ECO:0000256" key="4">
    <source>
        <dbReference type="ARBA" id="ARBA00023136"/>
    </source>
</evidence>
<sequence length="243" mass="27379">MANPPPQTTASKFYPFLLEIRKRFLFVGSLFVIATIVGFLSFQKIVTLVLGFFSLQGVNIVFTTPFQFFTLALNCGLVVGVIVVIPVIIFQLLGFLKPALRQKEYRILVNILPLTLVLFSLGFGYGVMVMKLLLQIFYRTSVSLQIGNVLDIEKFLSNVLLTGLLMGVAFLFPIAMTVLMLLNLVKHSFFERQRIYAYLIAVIFVILLPPPDLISDVVLFAPLVILFELTLILNRVFLKTHLS</sequence>
<keyword evidence="3 5" id="KW-1133">Transmembrane helix</keyword>
<feature type="transmembrane region" description="Helical" evidence="5">
    <location>
        <begin position="195"/>
        <end position="211"/>
    </location>
</feature>